<feature type="domain" description="Calponin-homology (CH)" evidence="6">
    <location>
        <begin position="2"/>
        <end position="106"/>
    </location>
</feature>
<feature type="compositionally biased region" description="Polar residues" evidence="5">
    <location>
        <begin position="237"/>
        <end position="256"/>
    </location>
</feature>
<dbReference type="PANTHER" id="PTHR12509">
    <property type="entry name" value="SPERMATOGENESIS-ASSOCIATED 4-RELATED"/>
    <property type="match status" value="1"/>
</dbReference>
<comment type="caution">
    <text evidence="7">The sequence shown here is derived from an EMBL/GenBank/DDBJ whole genome shotgun (WGS) entry which is preliminary data.</text>
</comment>
<sequence length="393" mass="45427">MPGLRRDVLCWLVALNLSFPIKNIKRDFSNGFLVAEIFSRYFPHDIHMHSYDCGTRLEKKRDNWAQLQKFFQKRSFVVMKDEIDSIINCGPHDGSSPFLERMYKCLTQNGKVVQQWIGHMTTFNHGTLQENNDSELIQSSYAKNFANKTSTFTSNTYSNLHPHGVELPLFCSSYNHNEDTAPKQNSHFIGNTEHTLLPKNDSENKKMKRTSLTAVEKARQKEIKEKKMAKQALETKISPQSNPATSNAISSNAGLAFRSTNRQRNFKQYTLTDYRTQKMALCLPLGKLGVHKEFAQLNDKQEKLEQVKEFGRLVRSCNNYQVGAPKKSKIIPLSKHKKALEFAAKIPKPKQKEVFNKNHLDEKKRQNHEQNIRTISKIQLLEAKHHIDQKRVQ</sequence>
<feature type="non-terminal residue" evidence="7">
    <location>
        <position position="393"/>
    </location>
</feature>
<dbReference type="InterPro" id="IPR052111">
    <property type="entry name" value="Spermatogenesis_Ciliary_MAP"/>
</dbReference>
<dbReference type="AlphaFoldDB" id="A0AAD4LVT2"/>
<evidence type="ECO:0000313" key="8">
    <source>
        <dbReference type="Proteomes" id="UP000828922"/>
    </source>
</evidence>
<keyword evidence="2" id="KW-0539">Nucleus</keyword>
<comment type="subcellular location">
    <subcellularLocation>
        <location evidence="1">Nucleus</location>
    </subcellularLocation>
</comment>
<protein>
    <recommendedName>
        <fullName evidence="4">Spermatogenesis-associated protein 4</fullName>
    </recommendedName>
</protein>
<reference evidence="8" key="1">
    <citation type="journal article" date="2022" name="New Phytol.">
        <title>Phylogenomic structure and speciation in an emerging model: the Sphagnum magellanicum complex (Bryophyta).</title>
        <authorList>
            <person name="Shaw A.J."/>
            <person name="Piatkowski B."/>
            <person name="Duffy A.M."/>
            <person name="Aguero B."/>
            <person name="Imwattana K."/>
            <person name="Nieto-Lugilde M."/>
            <person name="Healey A."/>
            <person name="Weston D.J."/>
            <person name="Patel M.N."/>
            <person name="Schmutz J."/>
            <person name="Grimwood J."/>
            <person name="Yavitt J.B."/>
            <person name="Hassel K."/>
            <person name="Stenoien H.K."/>
            <person name="Flatberg K.I."/>
            <person name="Bickford C.P."/>
            <person name="Hicks K.A."/>
        </authorList>
    </citation>
    <scope>NUCLEOTIDE SEQUENCE [LARGE SCALE GENOMIC DNA]</scope>
</reference>
<evidence type="ECO:0000256" key="3">
    <source>
        <dbReference type="ARBA" id="ARBA00058372"/>
    </source>
</evidence>
<dbReference type="EMBL" id="MU273454">
    <property type="protein sequence ID" value="KAH9530366.1"/>
    <property type="molecule type" value="Genomic_DNA"/>
</dbReference>
<evidence type="ECO:0000256" key="4">
    <source>
        <dbReference type="ARBA" id="ARBA00071322"/>
    </source>
</evidence>
<dbReference type="FunFam" id="1.10.418.10:FF:000061">
    <property type="entry name" value="Spermatogenesis associated 4"/>
    <property type="match status" value="1"/>
</dbReference>
<dbReference type="PROSITE" id="PS50021">
    <property type="entry name" value="CH"/>
    <property type="match status" value="1"/>
</dbReference>
<dbReference type="GO" id="GO:0008017">
    <property type="term" value="F:microtubule binding"/>
    <property type="evidence" value="ECO:0007669"/>
    <property type="project" value="TreeGrafter"/>
</dbReference>
<dbReference type="Pfam" id="PF15261">
    <property type="entry name" value="JHY"/>
    <property type="match status" value="1"/>
</dbReference>
<evidence type="ECO:0000256" key="1">
    <source>
        <dbReference type="ARBA" id="ARBA00004123"/>
    </source>
</evidence>
<dbReference type="GO" id="GO:0005634">
    <property type="term" value="C:nucleus"/>
    <property type="evidence" value="ECO:0007669"/>
    <property type="project" value="UniProtKB-SubCell"/>
</dbReference>
<dbReference type="InterPro" id="IPR036872">
    <property type="entry name" value="CH_dom_sf"/>
</dbReference>
<evidence type="ECO:0000256" key="5">
    <source>
        <dbReference type="SAM" id="MobiDB-lite"/>
    </source>
</evidence>
<dbReference type="Gene3D" id="1.10.418.10">
    <property type="entry name" value="Calponin-like domain"/>
    <property type="match status" value="1"/>
</dbReference>
<evidence type="ECO:0000256" key="2">
    <source>
        <dbReference type="ARBA" id="ARBA00023242"/>
    </source>
</evidence>
<dbReference type="PANTHER" id="PTHR12509:SF8">
    <property type="entry name" value="SPERMATOGENESIS-ASSOCIATED PROTEIN 4"/>
    <property type="match status" value="1"/>
</dbReference>
<name>A0AAD4LVT2_9BRYO</name>
<dbReference type="Pfam" id="PF06294">
    <property type="entry name" value="CH_2"/>
    <property type="match status" value="1"/>
</dbReference>
<comment type="function">
    <text evidence="3">May play a role in apoptosis regulation.</text>
</comment>
<evidence type="ECO:0000259" key="6">
    <source>
        <dbReference type="PROSITE" id="PS50021"/>
    </source>
</evidence>
<dbReference type="GO" id="GO:0051493">
    <property type="term" value="P:regulation of cytoskeleton organization"/>
    <property type="evidence" value="ECO:0007669"/>
    <property type="project" value="TreeGrafter"/>
</dbReference>
<dbReference type="InterPro" id="IPR001715">
    <property type="entry name" value="CH_dom"/>
</dbReference>
<dbReference type="InterPro" id="IPR027968">
    <property type="entry name" value="JHY"/>
</dbReference>
<proteinExistence type="predicted"/>
<dbReference type="InterPro" id="IPR010441">
    <property type="entry name" value="CH_2"/>
</dbReference>
<dbReference type="Proteomes" id="UP000828922">
    <property type="component" value="Unassembled WGS sequence"/>
</dbReference>
<dbReference type="GO" id="GO:0005930">
    <property type="term" value="C:axoneme"/>
    <property type="evidence" value="ECO:0007669"/>
    <property type="project" value="TreeGrafter"/>
</dbReference>
<accession>A0AAD4LVT2</accession>
<organism evidence="7 8">
    <name type="scientific">Sphagnum magellanicum</name>
    <dbReference type="NCBI Taxonomy" id="128215"/>
    <lineage>
        <taxon>Eukaryota</taxon>
        <taxon>Viridiplantae</taxon>
        <taxon>Streptophyta</taxon>
        <taxon>Embryophyta</taxon>
        <taxon>Bryophyta</taxon>
        <taxon>Sphagnophytina</taxon>
        <taxon>Sphagnopsida</taxon>
        <taxon>Sphagnales</taxon>
        <taxon>Sphagnaceae</taxon>
        <taxon>Sphagnum</taxon>
    </lineage>
</organism>
<feature type="region of interest" description="Disordered" evidence="5">
    <location>
        <begin position="234"/>
        <end position="256"/>
    </location>
</feature>
<evidence type="ECO:0000313" key="7">
    <source>
        <dbReference type="EMBL" id="KAH9530366.1"/>
    </source>
</evidence>
<keyword evidence="8" id="KW-1185">Reference proteome</keyword>
<gene>
    <name evidence="7" type="ORF">CY35_U002800</name>
</gene>